<comment type="caution">
    <text evidence="1">The sequence shown here is derived from an EMBL/GenBank/DDBJ whole genome shotgun (WGS) entry which is preliminary data.</text>
</comment>
<dbReference type="SUPFAM" id="SSF160424">
    <property type="entry name" value="BH3703-like"/>
    <property type="match status" value="1"/>
</dbReference>
<accession>A0ABT9KD50</accession>
<sequence>MLKQQEILNTITQKLHLSAPSNYESAELIYKIIIDENKWTSFSATFIIEGKKTPPENFTKLQNELEPLLDKLHTIMKAESNSDWRKLVLKIDEHRKVTVDFNYSEQDI</sequence>
<dbReference type="InterPro" id="IPR036170">
    <property type="entry name" value="YezG-like_sf"/>
</dbReference>
<protein>
    <submittedName>
        <fullName evidence="1">DUF600 family protein</fullName>
    </submittedName>
</protein>
<dbReference type="Pfam" id="PF04634">
    <property type="entry name" value="YezG-like"/>
    <property type="match status" value="1"/>
</dbReference>
<gene>
    <name evidence="1" type="ORF">O7M46_03430</name>
</gene>
<dbReference type="Proteomes" id="UP001224083">
    <property type="component" value="Unassembled WGS sequence"/>
</dbReference>
<keyword evidence="2" id="KW-1185">Reference proteome</keyword>
<dbReference type="Gene3D" id="3.30.500.20">
    <property type="entry name" value="BH3703-like domains"/>
    <property type="match status" value="1"/>
</dbReference>
<reference evidence="1 2" key="1">
    <citation type="submission" date="2022-12" db="EMBL/GenBank/DDBJ databases">
        <title>Genome sequence of Pasteurellaceae Bisgaard Taxon 45.</title>
        <authorList>
            <person name="Foggin C."/>
            <person name="Rosen L.E."/>
            <person name="Henton M."/>
            <person name="Buys A."/>
            <person name="Floyd T."/>
            <person name="Turner A.D."/>
            <person name="Tarbin J."/>
            <person name="Lloyd A.S."/>
            <person name="Chaitezvi C."/>
            <person name="Ellis R.J."/>
            <person name="Roberts H.C."/>
            <person name="Dastjerdi A."/>
            <person name="Nunez A."/>
            <person name="Van Vliet A.H."/>
            <person name="Steinbach F."/>
        </authorList>
    </citation>
    <scope>NUCLEOTIDE SEQUENCE [LARGE SCALE GENOMIC DNA]</scope>
    <source>
        <strain evidence="1 2">VF20HR</strain>
    </source>
</reference>
<evidence type="ECO:0000313" key="2">
    <source>
        <dbReference type="Proteomes" id="UP001224083"/>
    </source>
</evidence>
<dbReference type="EMBL" id="JAQAHH010000004">
    <property type="protein sequence ID" value="MDP9499998.1"/>
    <property type="molecule type" value="Genomic_DNA"/>
</dbReference>
<proteinExistence type="predicted"/>
<dbReference type="InterPro" id="IPR006728">
    <property type="entry name" value="YezG-like"/>
</dbReference>
<evidence type="ECO:0000313" key="1">
    <source>
        <dbReference type="EMBL" id="MDP9499998.1"/>
    </source>
</evidence>
<name>A0ABT9KD50_9PAST</name>
<organism evidence="1 2">
    <name type="scientific">Bisgaard Taxon 45</name>
    <dbReference type="NCBI Taxonomy" id="304289"/>
    <lineage>
        <taxon>Bacteria</taxon>
        <taxon>Pseudomonadati</taxon>
        <taxon>Pseudomonadota</taxon>
        <taxon>Gammaproteobacteria</taxon>
        <taxon>Pasteurellales</taxon>
        <taxon>Pasteurellaceae</taxon>
    </lineage>
</organism>